<organism evidence="2 6">
    <name type="scientific">Staphylococcus devriesei</name>
    <dbReference type="NCBI Taxonomy" id="586733"/>
    <lineage>
        <taxon>Bacteria</taxon>
        <taxon>Bacillati</taxon>
        <taxon>Bacillota</taxon>
        <taxon>Bacilli</taxon>
        <taxon>Bacillales</taxon>
        <taxon>Staphylococcaceae</taxon>
        <taxon>Staphylococcus</taxon>
    </lineage>
</organism>
<dbReference type="RefSeq" id="WP_103167608.1">
    <property type="nucleotide sequence ID" value="NZ_CP130489.1"/>
</dbReference>
<evidence type="ECO:0000313" key="2">
    <source>
        <dbReference type="EMBL" id="PTF10369.1"/>
    </source>
</evidence>
<dbReference type="EMBL" id="PYZI01000004">
    <property type="protein sequence ID" value="PTF14408.1"/>
    <property type="molecule type" value="Genomic_DNA"/>
</dbReference>
<gene>
    <name evidence="1" type="ORF">BUY44_10840</name>
    <name evidence="3" type="ORF">BUY47_05580</name>
    <name evidence="2" type="ORF">BUY48_11225</name>
</gene>
<protein>
    <submittedName>
        <fullName evidence="2">Uncharacterized protein</fullName>
    </submittedName>
</protein>
<dbReference type="Proteomes" id="UP000243350">
    <property type="component" value="Unassembled WGS sequence"/>
</dbReference>
<proteinExistence type="predicted"/>
<evidence type="ECO:0000313" key="5">
    <source>
        <dbReference type="Proteomes" id="UP000242547"/>
    </source>
</evidence>
<evidence type="ECO:0000313" key="1">
    <source>
        <dbReference type="EMBL" id="PTE70580.1"/>
    </source>
</evidence>
<sequence>MEILDIIIDTHGLIYRVQTQNGNIFEHTLANDTPPDKVAQVLRLLATHVDNLEETKTENN</sequence>
<evidence type="ECO:0000313" key="6">
    <source>
        <dbReference type="Proteomes" id="UP000243350"/>
    </source>
</evidence>
<name>A0A2K4DF08_9STAP</name>
<reference evidence="3" key="2">
    <citation type="submission" date="2018-03" db="EMBL/GenBank/DDBJ databases">
        <authorList>
            <person name="Naushad S."/>
        </authorList>
    </citation>
    <scope>NUCLEOTIDE SEQUENCE</scope>
    <source>
        <strain evidence="3">SNUC 1409</strain>
    </source>
</reference>
<dbReference type="AlphaFoldDB" id="A0A2K4DF08"/>
<keyword evidence="4" id="KW-1185">Reference proteome</keyword>
<reference evidence="2" key="3">
    <citation type="submission" date="2018-03" db="EMBL/GenBank/DDBJ databases">
        <authorList>
            <person name="Keele B.F."/>
        </authorList>
    </citation>
    <scope>NUCLEOTIDE SEQUENCE</scope>
    <source>
        <strain evidence="2">SNUC 4143</strain>
        <strain evidence="1">SNUC 761</strain>
    </source>
</reference>
<evidence type="ECO:0000313" key="4">
    <source>
        <dbReference type="Proteomes" id="UP000242088"/>
    </source>
</evidence>
<dbReference type="GeneID" id="48888095"/>
<dbReference type="Proteomes" id="UP000242547">
    <property type="component" value="Unassembled WGS sequence"/>
</dbReference>
<accession>A0A2K4DF08</accession>
<dbReference type="EMBL" id="PYZL01000115">
    <property type="protein sequence ID" value="PTE70580.1"/>
    <property type="molecule type" value="Genomic_DNA"/>
</dbReference>
<comment type="caution">
    <text evidence="2">The sequence shown here is derived from an EMBL/GenBank/DDBJ whole genome shotgun (WGS) entry which is preliminary data.</text>
</comment>
<dbReference type="Proteomes" id="UP000242088">
    <property type="component" value="Unassembled WGS sequence"/>
</dbReference>
<reference evidence="4 5" key="1">
    <citation type="journal article" date="2016" name="Front. Microbiol.">
        <title>Comprehensive Phylogenetic Analysis of Bovine Non-aureus Staphylococci Species Based on Whole-Genome Sequencing.</title>
        <authorList>
            <person name="Naushad S."/>
            <person name="Barkema H.W."/>
            <person name="Luby C."/>
            <person name="Condas L.A."/>
            <person name="Nobrega D.B."/>
            <person name="Carson D.A."/>
            <person name="De Buck J."/>
        </authorList>
    </citation>
    <scope>NUCLEOTIDE SEQUENCE [LARGE SCALE GENOMIC DNA]</scope>
    <source>
        <strain evidence="3 4">SNUC 1409</strain>
        <strain evidence="2 6">SNUC 4143</strain>
        <strain evidence="1 5">SNUC 761</strain>
    </source>
</reference>
<dbReference type="OrthoDB" id="2414030at2"/>
<dbReference type="EMBL" id="PYZH01000131">
    <property type="protein sequence ID" value="PTF10369.1"/>
    <property type="molecule type" value="Genomic_DNA"/>
</dbReference>
<evidence type="ECO:0000313" key="3">
    <source>
        <dbReference type="EMBL" id="PTF14408.1"/>
    </source>
</evidence>